<proteinExistence type="predicted"/>
<gene>
    <name evidence="1" type="ORF">KL940_003681</name>
</gene>
<dbReference type="Proteomes" id="UP001197328">
    <property type="component" value="Unassembled WGS sequence"/>
</dbReference>
<accession>A0ABQ7RUR8</accession>
<organism evidence="1 2">
    <name type="scientific">Pichia angusta</name>
    <name type="common">Yeast</name>
    <name type="synonym">Hansenula polymorpha</name>
    <dbReference type="NCBI Taxonomy" id="870730"/>
    <lineage>
        <taxon>Eukaryota</taxon>
        <taxon>Fungi</taxon>
        <taxon>Dikarya</taxon>
        <taxon>Ascomycota</taxon>
        <taxon>Saccharomycotina</taxon>
        <taxon>Pichiomycetes</taxon>
        <taxon>Pichiales</taxon>
        <taxon>Pichiaceae</taxon>
        <taxon>Ogataea</taxon>
    </lineage>
</organism>
<protein>
    <submittedName>
        <fullName evidence="1">Uncharacterized protein</fullName>
    </submittedName>
</protein>
<evidence type="ECO:0000313" key="1">
    <source>
        <dbReference type="EMBL" id="KAG7847769.1"/>
    </source>
</evidence>
<name>A0ABQ7RUR8_PICAN</name>
<sequence>MIQHFARQALCVYRKPALKERTFVRITSRHASFSSETNISVRALLESNLRPTKSSDVFESTEGVRAREALIVKILLSSHSSRTCDELQEWKELQSRFEAGIKGQFPTSSSGGARHSEIYKSSFLSKINTGGNHSSLGVRGISGRNKTEWTLDPQTTISDVILDSAERNKVYELFKHACQGQGFIDESVRSHIFNLFTYGELSRLENANHLFITDLLLFLVKILHEYSIKSTYATFMIVLHKLRSSSARRRLIGHIQKQRSDLELDLIGQTSLAKEDLLGRKIKHQHLLEKANRFDEESSRFILAFLLDISPKLAVGFFNNRYVIGPEPYKLNSSIVEVFVDFWVPRKRYKELFKVFFFIERNLGLSMNYFLLHTLSGMIMEWSSFPGQLITEPILLYYHYLRNKRGFKIPKALVARVNERLKPEGGYDKNRASNLIRSVAKSNSNRLTI</sequence>
<reference evidence="1 2" key="1">
    <citation type="journal article" date="2021" name="G3 (Bethesda)">
        <title>Genomic diversity, chromosomal rearrangements, and interspecies hybridization in the ogataea polymorpha species complex.</title>
        <authorList>
            <person name="Hanson S.J."/>
            <person name="Cinneide E.O."/>
            <person name="Salzberg L.I."/>
            <person name="Wolfe K.H."/>
            <person name="McGowan J."/>
            <person name="Fitzpatrick D.A."/>
            <person name="Matlin K."/>
        </authorList>
    </citation>
    <scope>NUCLEOTIDE SEQUENCE [LARGE SCALE GENOMIC DNA]</scope>
    <source>
        <strain evidence="1">51-138</strain>
    </source>
</reference>
<comment type="caution">
    <text evidence="1">The sequence shown here is derived from an EMBL/GenBank/DDBJ whole genome shotgun (WGS) entry which is preliminary data.</text>
</comment>
<dbReference type="EMBL" id="JAHLVD010000009">
    <property type="protein sequence ID" value="KAG7847769.1"/>
    <property type="molecule type" value="Genomic_DNA"/>
</dbReference>
<keyword evidence="2" id="KW-1185">Reference proteome</keyword>
<evidence type="ECO:0000313" key="2">
    <source>
        <dbReference type="Proteomes" id="UP001197328"/>
    </source>
</evidence>